<proteinExistence type="inferred from homology"/>
<reference evidence="8" key="1">
    <citation type="submission" date="2019-09" db="EMBL/GenBank/DDBJ databases">
        <title>Draft genome information of white flower Hibiscus syriacus.</title>
        <authorList>
            <person name="Kim Y.-M."/>
        </authorList>
    </citation>
    <scope>NUCLEOTIDE SEQUENCE [LARGE SCALE GENOMIC DNA]</scope>
    <source>
        <strain evidence="8">YM2019G1</strain>
    </source>
</reference>
<keyword evidence="3 7" id="KW-0812">Transmembrane</keyword>
<evidence type="ECO:0000256" key="2">
    <source>
        <dbReference type="ARBA" id="ARBA00008572"/>
    </source>
</evidence>
<comment type="caution">
    <text evidence="8">The sequence shown here is derived from an EMBL/GenBank/DDBJ whole genome shotgun (WGS) entry which is preliminary data.</text>
</comment>
<feature type="region of interest" description="Disordered" evidence="6">
    <location>
        <begin position="140"/>
        <end position="193"/>
    </location>
</feature>
<comment type="subcellular location">
    <subcellularLocation>
        <location evidence="1">Membrane</location>
        <topology evidence="1">Multi-pass membrane protein</topology>
    </subcellularLocation>
</comment>
<name>A0A6A2YUP8_HIBSY</name>
<evidence type="ECO:0000313" key="9">
    <source>
        <dbReference type="Proteomes" id="UP000436088"/>
    </source>
</evidence>
<dbReference type="Pfam" id="PF13520">
    <property type="entry name" value="AA_permease_2"/>
    <property type="match status" value="1"/>
</dbReference>
<sequence>MIITLIICYSTRESSVVNLILTGLHILFIACVILMSFWGGDWNNFSRSGNPQNPSGFFPYGASGVFNGAAMVYLSYIRYDDVSTMANEVRDPIKDIPICVSGSVVIVTVLYCLMAASISMLLSYDMMWRRCLRRRLEGGGMGGEGDRGGGQLRDSDVAAGGDDGIGSVHVRHRTVQRGPSLVREGPPENIDSG</sequence>
<dbReference type="GO" id="GO:0005886">
    <property type="term" value="C:plasma membrane"/>
    <property type="evidence" value="ECO:0007669"/>
    <property type="project" value="TreeGrafter"/>
</dbReference>
<feature type="compositionally biased region" description="Gly residues" evidence="6">
    <location>
        <begin position="140"/>
        <end position="151"/>
    </location>
</feature>
<evidence type="ECO:0000256" key="1">
    <source>
        <dbReference type="ARBA" id="ARBA00004141"/>
    </source>
</evidence>
<keyword evidence="4 7" id="KW-1133">Transmembrane helix</keyword>
<feature type="transmembrane region" description="Helical" evidence="7">
    <location>
        <begin position="57"/>
        <end position="77"/>
    </location>
</feature>
<evidence type="ECO:0000313" key="8">
    <source>
        <dbReference type="EMBL" id="KAE8683211.1"/>
    </source>
</evidence>
<gene>
    <name evidence="8" type="ORF">F3Y22_tig00111213pilonHSYRG00472</name>
</gene>
<protein>
    <submittedName>
        <fullName evidence="8">Exocyst subunit EXO70 family protein</fullName>
    </submittedName>
</protein>
<evidence type="ECO:0000256" key="6">
    <source>
        <dbReference type="SAM" id="MobiDB-lite"/>
    </source>
</evidence>
<feature type="transmembrane region" description="Helical" evidence="7">
    <location>
        <begin position="98"/>
        <end position="124"/>
    </location>
</feature>
<dbReference type="PANTHER" id="PTHR43243">
    <property type="entry name" value="INNER MEMBRANE TRANSPORTER YGJI-RELATED"/>
    <property type="match status" value="1"/>
</dbReference>
<dbReference type="Proteomes" id="UP000436088">
    <property type="component" value="Unassembled WGS sequence"/>
</dbReference>
<evidence type="ECO:0000256" key="3">
    <source>
        <dbReference type="ARBA" id="ARBA00022692"/>
    </source>
</evidence>
<dbReference type="AlphaFoldDB" id="A0A6A2YUP8"/>
<keyword evidence="5 7" id="KW-0472">Membrane</keyword>
<feature type="transmembrane region" description="Helical" evidence="7">
    <location>
        <begin position="16"/>
        <end position="37"/>
    </location>
</feature>
<comment type="similarity">
    <text evidence="2">Belongs to the amino acid-polyamine-organocation (APC) superfamily. Cationic amino acid transporter (CAT) (TC 2.A.3.3) family.</text>
</comment>
<dbReference type="EMBL" id="VEPZ02001271">
    <property type="protein sequence ID" value="KAE8683211.1"/>
    <property type="molecule type" value="Genomic_DNA"/>
</dbReference>
<evidence type="ECO:0000256" key="5">
    <source>
        <dbReference type="ARBA" id="ARBA00023136"/>
    </source>
</evidence>
<accession>A0A6A2YUP8</accession>
<dbReference type="GO" id="GO:0015171">
    <property type="term" value="F:amino acid transmembrane transporter activity"/>
    <property type="evidence" value="ECO:0007669"/>
    <property type="project" value="TreeGrafter"/>
</dbReference>
<organism evidence="8 9">
    <name type="scientific">Hibiscus syriacus</name>
    <name type="common">Rose of Sharon</name>
    <dbReference type="NCBI Taxonomy" id="106335"/>
    <lineage>
        <taxon>Eukaryota</taxon>
        <taxon>Viridiplantae</taxon>
        <taxon>Streptophyta</taxon>
        <taxon>Embryophyta</taxon>
        <taxon>Tracheophyta</taxon>
        <taxon>Spermatophyta</taxon>
        <taxon>Magnoliopsida</taxon>
        <taxon>eudicotyledons</taxon>
        <taxon>Gunneridae</taxon>
        <taxon>Pentapetalae</taxon>
        <taxon>rosids</taxon>
        <taxon>malvids</taxon>
        <taxon>Malvales</taxon>
        <taxon>Malvaceae</taxon>
        <taxon>Malvoideae</taxon>
        <taxon>Hibiscus</taxon>
    </lineage>
</organism>
<evidence type="ECO:0000256" key="7">
    <source>
        <dbReference type="SAM" id="Phobius"/>
    </source>
</evidence>
<keyword evidence="9" id="KW-1185">Reference proteome</keyword>
<evidence type="ECO:0000256" key="4">
    <source>
        <dbReference type="ARBA" id="ARBA00022989"/>
    </source>
</evidence>
<dbReference type="PANTHER" id="PTHR43243:SF41">
    <property type="entry name" value="CATIONIC AMINO ACID TRANSPORTER 7, CHLOROPLASTIC"/>
    <property type="match status" value="1"/>
</dbReference>
<dbReference type="InterPro" id="IPR002293">
    <property type="entry name" value="AA/rel_permease1"/>
</dbReference>
<dbReference type="Gene3D" id="1.20.1740.10">
    <property type="entry name" value="Amino acid/polyamine transporter I"/>
    <property type="match status" value="1"/>
</dbReference>